<dbReference type="EMBL" id="JASPKY010000315">
    <property type="protein sequence ID" value="KAK9709197.1"/>
    <property type="molecule type" value="Genomic_DNA"/>
</dbReference>
<proteinExistence type="predicted"/>
<reference evidence="1 2" key="1">
    <citation type="journal article" date="2024" name="BMC Genomics">
        <title>De novo assembly and annotation of Popillia japonica's genome with initial clues to its potential as an invasive pest.</title>
        <authorList>
            <person name="Cucini C."/>
            <person name="Boschi S."/>
            <person name="Funari R."/>
            <person name="Cardaioli E."/>
            <person name="Iannotti N."/>
            <person name="Marturano G."/>
            <person name="Paoli F."/>
            <person name="Bruttini M."/>
            <person name="Carapelli A."/>
            <person name="Frati F."/>
            <person name="Nardi F."/>
        </authorList>
    </citation>
    <scope>NUCLEOTIDE SEQUENCE [LARGE SCALE GENOMIC DNA]</scope>
    <source>
        <strain evidence="1">DMR45628</strain>
    </source>
</reference>
<protein>
    <submittedName>
        <fullName evidence="1">Uncharacterized protein</fullName>
    </submittedName>
</protein>
<evidence type="ECO:0000313" key="2">
    <source>
        <dbReference type="Proteomes" id="UP001458880"/>
    </source>
</evidence>
<dbReference type="Proteomes" id="UP001458880">
    <property type="component" value="Unassembled WGS sequence"/>
</dbReference>
<name>A0AAW1JX94_POPJA</name>
<accession>A0AAW1JX94</accession>
<organism evidence="1 2">
    <name type="scientific">Popillia japonica</name>
    <name type="common">Japanese beetle</name>
    <dbReference type="NCBI Taxonomy" id="7064"/>
    <lineage>
        <taxon>Eukaryota</taxon>
        <taxon>Metazoa</taxon>
        <taxon>Ecdysozoa</taxon>
        <taxon>Arthropoda</taxon>
        <taxon>Hexapoda</taxon>
        <taxon>Insecta</taxon>
        <taxon>Pterygota</taxon>
        <taxon>Neoptera</taxon>
        <taxon>Endopterygota</taxon>
        <taxon>Coleoptera</taxon>
        <taxon>Polyphaga</taxon>
        <taxon>Scarabaeiformia</taxon>
        <taxon>Scarabaeidae</taxon>
        <taxon>Rutelinae</taxon>
        <taxon>Popillia</taxon>
    </lineage>
</organism>
<sequence length="87" mass="9722">MRFHCGLDTLDSEEIILTSSKGCNRTYYGEVGKTYDLELHRPKEDKIPFICHLTFNAGGGDYGDLVQVSLLPALSSFFFVKDANVSE</sequence>
<gene>
    <name evidence="1" type="ORF">QE152_g26765</name>
</gene>
<dbReference type="AlphaFoldDB" id="A0AAW1JX94"/>
<comment type="caution">
    <text evidence="1">The sequence shown here is derived from an EMBL/GenBank/DDBJ whole genome shotgun (WGS) entry which is preliminary data.</text>
</comment>
<evidence type="ECO:0000313" key="1">
    <source>
        <dbReference type="EMBL" id="KAK9709197.1"/>
    </source>
</evidence>
<keyword evidence="2" id="KW-1185">Reference proteome</keyword>